<feature type="non-terminal residue" evidence="3">
    <location>
        <position position="63"/>
    </location>
</feature>
<feature type="coiled-coil region" evidence="1">
    <location>
        <begin position="1"/>
        <end position="28"/>
    </location>
</feature>
<gene>
    <name evidence="3" type="ORF">NCTC10115_01512</name>
</gene>
<keyword evidence="1" id="KW-0175">Coiled coil</keyword>
<dbReference type="AlphaFoldDB" id="A0A3B0PPS1"/>
<organism evidence="3 4">
    <name type="scientific">Mycoplasmoides gallisepticum</name>
    <name type="common">Mycoplasma gallisepticum</name>
    <dbReference type="NCBI Taxonomy" id="2096"/>
    <lineage>
        <taxon>Bacteria</taxon>
        <taxon>Bacillati</taxon>
        <taxon>Mycoplasmatota</taxon>
        <taxon>Mycoplasmoidales</taxon>
        <taxon>Mycoplasmoidaceae</taxon>
        <taxon>Mycoplasmoides</taxon>
    </lineage>
</organism>
<reference evidence="4" key="1">
    <citation type="submission" date="2018-06" db="EMBL/GenBank/DDBJ databases">
        <authorList>
            <consortium name="Pathogen Informatics"/>
        </authorList>
    </citation>
    <scope>NUCLEOTIDE SEQUENCE [LARGE SCALE GENOMIC DNA]</scope>
    <source>
        <strain evidence="4">NCTC10115</strain>
    </source>
</reference>
<evidence type="ECO:0000313" key="4">
    <source>
        <dbReference type="Proteomes" id="UP000260136"/>
    </source>
</evidence>
<evidence type="ECO:0000256" key="1">
    <source>
        <dbReference type="SAM" id="Coils"/>
    </source>
</evidence>
<accession>A0A3B0PPS1</accession>
<proteinExistence type="predicted"/>
<sequence>MKSKKVNKENEEIAIEEQEVQSSEVEQEEVSSDFEKDKIRRIIGILPIILSIAGIIAVWIGAW</sequence>
<keyword evidence="2" id="KW-0812">Transmembrane</keyword>
<keyword evidence="2" id="KW-1133">Transmembrane helix</keyword>
<evidence type="ECO:0000313" key="3">
    <source>
        <dbReference type="EMBL" id="SYV95644.1"/>
    </source>
</evidence>
<keyword evidence="2" id="KW-0472">Membrane</keyword>
<evidence type="ECO:0000256" key="2">
    <source>
        <dbReference type="SAM" id="Phobius"/>
    </source>
</evidence>
<name>A0A3B0PPS1_MYCGL</name>
<feature type="transmembrane region" description="Helical" evidence="2">
    <location>
        <begin position="42"/>
        <end position="62"/>
    </location>
</feature>
<protein>
    <submittedName>
        <fullName evidence="3">Uncharacterized protein</fullName>
    </submittedName>
</protein>
<dbReference type="Proteomes" id="UP000260136">
    <property type="component" value="Chromosome"/>
</dbReference>
<dbReference type="EMBL" id="LS991952">
    <property type="protein sequence ID" value="SYV95644.1"/>
    <property type="molecule type" value="Genomic_DNA"/>
</dbReference>